<evidence type="ECO:0000313" key="1">
    <source>
        <dbReference type="EMBL" id="KIH83136.1"/>
    </source>
</evidence>
<name>A0A0C2I1L1_9PSED</name>
<evidence type="ECO:0000313" key="2">
    <source>
        <dbReference type="Proteomes" id="UP000031535"/>
    </source>
</evidence>
<sequence>MGSWHDHYQWCQKALVETDLQPLEQTWLSSATTALEKADTQLVDLAQRLPKRSGKKKLP</sequence>
<reference evidence="1 2" key="1">
    <citation type="submission" date="2015-01" db="EMBL/GenBank/DDBJ databases">
        <title>Complete genome of Pseudomonas batumici UCM B-321 producer of the batumin antibiotic with strong antistaphilococcal and potential anticancer activity.</title>
        <authorList>
            <person name="Klochko V.V."/>
            <person name="Zelena L.B."/>
            <person name="Elena K.A."/>
            <person name="Reva O.N."/>
        </authorList>
    </citation>
    <scope>NUCLEOTIDE SEQUENCE [LARGE SCALE GENOMIC DNA]</scope>
    <source>
        <strain evidence="1 2">UCM B-321</strain>
    </source>
</reference>
<comment type="caution">
    <text evidence="1">The sequence shown here is derived from an EMBL/GenBank/DDBJ whole genome shotgun (WGS) entry which is preliminary data.</text>
</comment>
<proteinExistence type="predicted"/>
<protein>
    <submittedName>
        <fullName evidence="1">Uncharacterized protein</fullName>
    </submittedName>
</protein>
<gene>
    <name evidence="1" type="ORF">UCMB321_3086</name>
</gene>
<dbReference type="EMBL" id="JXDG01000040">
    <property type="protein sequence ID" value="KIH83136.1"/>
    <property type="molecule type" value="Genomic_DNA"/>
</dbReference>
<dbReference type="AlphaFoldDB" id="A0A0C2I1L1"/>
<accession>A0A0C2I1L1</accession>
<keyword evidence="2" id="KW-1185">Reference proteome</keyword>
<dbReference type="Proteomes" id="UP000031535">
    <property type="component" value="Unassembled WGS sequence"/>
</dbReference>
<organism evidence="1 2">
    <name type="scientific">Pseudomonas batumici</name>
    <dbReference type="NCBI Taxonomy" id="226910"/>
    <lineage>
        <taxon>Bacteria</taxon>
        <taxon>Pseudomonadati</taxon>
        <taxon>Pseudomonadota</taxon>
        <taxon>Gammaproteobacteria</taxon>
        <taxon>Pseudomonadales</taxon>
        <taxon>Pseudomonadaceae</taxon>
        <taxon>Pseudomonas</taxon>
    </lineage>
</organism>
<dbReference type="PATRIC" id="fig|226910.6.peg.3075"/>